<dbReference type="PROSITE" id="PS00216">
    <property type="entry name" value="SUGAR_TRANSPORT_1"/>
    <property type="match status" value="2"/>
</dbReference>
<feature type="transmembrane region" description="Helical" evidence="8">
    <location>
        <begin position="331"/>
        <end position="352"/>
    </location>
</feature>
<dbReference type="NCBIfam" id="TIGR00879">
    <property type="entry name" value="SP"/>
    <property type="match status" value="1"/>
</dbReference>
<name>A0A5D3EBF1_9BACE</name>
<evidence type="ECO:0000256" key="4">
    <source>
        <dbReference type="ARBA" id="ARBA00022692"/>
    </source>
</evidence>
<feature type="transmembrane region" description="Helical" evidence="8">
    <location>
        <begin position="182"/>
        <end position="204"/>
    </location>
</feature>
<dbReference type="Pfam" id="PF00083">
    <property type="entry name" value="Sugar_tr"/>
    <property type="match status" value="1"/>
</dbReference>
<feature type="domain" description="Major facilitator superfamily (MFS) profile" evidence="9">
    <location>
        <begin position="13"/>
        <end position="452"/>
    </location>
</feature>
<feature type="transmembrane region" description="Helical" evidence="8">
    <location>
        <begin position="7"/>
        <end position="31"/>
    </location>
</feature>
<keyword evidence="4 8" id="KW-0812">Transmembrane</keyword>
<dbReference type="GO" id="GO:0022857">
    <property type="term" value="F:transmembrane transporter activity"/>
    <property type="evidence" value="ECO:0007669"/>
    <property type="project" value="InterPro"/>
</dbReference>
<evidence type="ECO:0000256" key="8">
    <source>
        <dbReference type="SAM" id="Phobius"/>
    </source>
</evidence>
<dbReference type="PANTHER" id="PTHR48020:SF12">
    <property type="entry name" value="PROTON MYO-INOSITOL COTRANSPORTER"/>
    <property type="match status" value="1"/>
</dbReference>
<comment type="subcellular location">
    <subcellularLocation>
        <location evidence="1">Membrane</location>
        <topology evidence="1">Multi-pass membrane protein</topology>
    </subcellularLocation>
</comment>
<evidence type="ECO:0000256" key="5">
    <source>
        <dbReference type="ARBA" id="ARBA00022989"/>
    </source>
</evidence>
<feature type="transmembrane region" description="Helical" evidence="8">
    <location>
        <begin position="137"/>
        <end position="162"/>
    </location>
</feature>
<feature type="transmembrane region" description="Helical" evidence="8">
    <location>
        <begin position="78"/>
        <end position="98"/>
    </location>
</feature>
<dbReference type="InterPro" id="IPR005829">
    <property type="entry name" value="Sugar_transporter_CS"/>
</dbReference>
<dbReference type="RefSeq" id="WP_148730500.1">
    <property type="nucleotide sequence ID" value="NZ_DAIMPP010000142.1"/>
</dbReference>
<dbReference type="InterPro" id="IPR036259">
    <property type="entry name" value="MFS_trans_sf"/>
</dbReference>
<sequence length="473" mass="51986">MKTDVNFGYLIFLSVVAALGGFLFGYDTAVISGTIAQVTNLFHLDALQQGWYVGCALVGSIVGVLFAGILSDKLGRKLTMIISAVLFSTSALGCAICADFTQLVIYRIVGGIGIGIVSIVSPLYISEVSVAEYRGRLVSLYQLAVTVGFLGAYLVNYQLLAWAESGVRLSMPWVQKIFVSEVWRGMLGMETLPAILFFIIIFFIPESPRWLIVKGRESKALGILNRIYHSLPLAKYQLSETKSVLTSESKSDWSILLKPGIFKAVIIGVCIAILGQFMGVNAVLYYGPSIFENAGLSGGDSLFYQVLVGLVNMLTTILALVIIDKVGRKQLVYYGVSGMIASLILIGLYFLFGDSWGVSSLFLLSFFLFYVFCCAVSICAVIFVLLSEMYPTKVRGLAMSIAGFALWVGTYLIGQLTPWLLQNLTPAGTFFLFAVMCVPYMLIVWKLIPETAGKSLEEIERYWTRSKQENIRL</sequence>
<dbReference type="GO" id="GO:0016020">
    <property type="term" value="C:membrane"/>
    <property type="evidence" value="ECO:0007669"/>
    <property type="project" value="UniProtKB-SubCell"/>
</dbReference>
<evidence type="ECO:0000256" key="1">
    <source>
        <dbReference type="ARBA" id="ARBA00004141"/>
    </source>
</evidence>
<dbReference type="InterPro" id="IPR005828">
    <property type="entry name" value="MFS_sugar_transport-like"/>
</dbReference>
<evidence type="ECO:0000256" key="6">
    <source>
        <dbReference type="ARBA" id="ARBA00023136"/>
    </source>
</evidence>
<comment type="caution">
    <text evidence="10">The sequence shown here is derived from an EMBL/GenBank/DDBJ whole genome shotgun (WGS) entry which is preliminary data.</text>
</comment>
<protein>
    <submittedName>
        <fullName evidence="10">Sugar porter family MFS transporter</fullName>
    </submittedName>
</protein>
<feature type="transmembrane region" description="Helical" evidence="8">
    <location>
        <begin position="397"/>
        <end position="421"/>
    </location>
</feature>
<comment type="similarity">
    <text evidence="2 7">Belongs to the major facilitator superfamily. Sugar transporter (TC 2.A.1.1) family.</text>
</comment>
<dbReference type="SUPFAM" id="SSF103473">
    <property type="entry name" value="MFS general substrate transporter"/>
    <property type="match status" value="1"/>
</dbReference>
<feature type="transmembrane region" description="Helical" evidence="8">
    <location>
        <begin position="51"/>
        <end position="71"/>
    </location>
</feature>
<reference evidence="10 11" key="1">
    <citation type="submission" date="2019-07" db="EMBL/GenBank/DDBJ databases">
        <title>Draft Genome Sequences of Bacteroides pyogenes Strains Isolated from the Uterus Holstein Dairy Cows with Metritis.</title>
        <authorList>
            <person name="Cunha F."/>
            <person name="Galvao K.N."/>
            <person name="Jeon S.J."/>
            <person name="Jeong K.C."/>
        </authorList>
    </citation>
    <scope>NUCLEOTIDE SEQUENCE [LARGE SCALE GENOMIC DNA]</scope>
    <source>
        <strain evidence="10 11">KG-31</strain>
    </source>
</reference>
<evidence type="ECO:0000313" key="10">
    <source>
        <dbReference type="EMBL" id="TYK33292.1"/>
    </source>
</evidence>
<dbReference type="InterPro" id="IPR003663">
    <property type="entry name" value="Sugar/inositol_transpt"/>
</dbReference>
<organism evidence="10 11">
    <name type="scientific">Bacteroides pyogenes</name>
    <dbReference type="NCBI Taxonomy" id="310300"/>
    <lineage>
        <taxon>Bacteria</taxon>
        <taxon>Pseudomonadati</taxon>
        <taxon>Bacteroidota</taxon>
        <taxon>Bacteroidia</taxon>
        <taxon>Bacteroidales</taxon>
        <taxon>Bacteroidaceae</taxon>
        <taxon>Bacteroides</taxon>
    </lineage>
</organism>
<keyword evidence="11" id="KW-1185">Reference proteome</keyword>
<keyword evidence="6 8" id="KW-0472">Membrane</keyword>
<evidence type="ECO:0000256" key="2">
    <source>
        <dbReference type="ARBA" id="ARBA00010992"/>
    </source>
</evidence>
<feature type="transmembrane region" description="Helical" evidence="8">
    <location>
        <begin position="427"/>
        <end position="448"/>
    </location>
</feature>
<feature type="transmembrane region" description="Helical" evidence="8">
    <location>
        <begin position="302"/>
        <end position="324"/>
    </location>
</feature>
<proteinExistence type="inferred from homology"/>
<evidence type="ECO:0000256" key="7">
    <source>
        <dbReference type="RuleBase" id="RU003346"/>
    </source>
</evidence>
<dbReference type="Proteomes" id="UP000324383">
    <property type="component" value="Unassembled WGS sequence"/>
</dbReference>
<dbReference type="InterPro" id="IPR020846">
    <property type="entry name" value="MFS_dom"/>
</dbReference>
<dbReference type="PRINTS" id="PR00171">
    <property type="entry name" value="SUGRTRNSPORT"/>
</dbReference>
<dbReference type="AlphaFoldDB" id="A0A5D3EBF1"/>
<dbReference type="Gene3D" id="1.20.1250.20">
    <property type="entry name" value="MFS general substrate transporter like domains"/>
    <property type="match status" value="1"/>
</dbReference>
<feature type="transmembrane region" description="Helical" evidence="8">
    <location>
        <begin position="358"/>
        <end position="385"/>
    </location>
</feature>
<feature type="transmembrane region" description="Helical" evidence="8">
    <location>
        <begin position="264"/>
        <end position="287"/>
    </location>
</feature>
<dbReference type="PROSITE" id="PS00217">
    <property type="entry name" value="SUGAR_TRANSPORT_2"/>
    <property type="match status" value="1"/>
</dbReference>
<dbReference type="PROSITE" id="PS50850">
    <property type="entry name" value="MFS"/>
    <property type="match status" value="1"/>
</dbReference>
<keyword evidence="3 7" id="KW-0813">Transport</keyword>
<feature type="transmembrane region" description="Helical" evidence="8">
    <location>
        <begin position="104"/>
        <end position="125"/>
    </location>
</feature>
<keyword evidence="5 8" id="KW-1133">Transmembrane helix</keyword>
<evidence type="ECO:0000259" key="9">
    <source>
        <dbReference type="PROSITE" id="PS50850"/>
    </source>
</evidence>
<dbReference type="InterPro" id="IPR050814">
    <property type="entry name" value="Myo-inositol_Transporter"/>
</dbReference>
<dbReference type="EMBL" id="VKLW01000017">
    <property type="protein sequence ID" value="TYK33292.1"/>
    <property type="molecule type" value="Genomic_DNA"/>
</dbReference>
<evidence type="ECO:0000256" key="3">
    <source>
        <dbReference type="ARBA" id="ARBA00022448"/>
    </source>
</evidence>
<dbReference type="PANTHER" id="PTHR48020">
    <property type="entry name" value="PROTON MYO-INOSITOL COTRANSPORTER"/>
    <property type="match status" value="1"/>
</dbReference>
<gene>
    <name evidence="10" type="ORF">FNJ60_08510</name>
</gene>
<evidence type="ECO:0000313" key="11">
    <source>
        <dbReference type="Proteomes" id="UP000324383"/>
    </source>
</evidence>
<accession>A0A5D3EBF1</accession>